<dbReference type="InterPro" id="IPR023833">
    <property type="entry name" value="Signal_pept_SipW-depend-type"/>
</dbReference>
<dbReference type="RefSeq" id="WP_074691602.1">
    <property type="nucleotide sequence ID" value="NZ_FNOJ01000002.1"/>
</dbReference>
<proteinExistence type="predicted"/>
<sequence length="213" mass="21754">MGLKTKLAMAMATSAAGAAMIAGGSFAMFTAQASNTGNTFTAGNLNLNLSKWQTAQSTSLSFTQMAPGDQGQDSFTVSNTGNLDEYVGLSTVEQANGSAPNIFVNQTASDNAGSTDNNPLTLTVSVYSGTTTSGSALAQYTVPVGGDTGNTPAISWKLPANQTDTVVVSYNFPKAAGNDYQGASGVATFNLQAVQVKNNSTNSNNSTTPDSWS</sequence>
<feature type="signal peptide" evidence="1">
    <location>
        <begin position="1"/>
        <end position="33"/>
    </location>
</feature>
<accession>A0A1H2RAD5</accession>
<dbReference type="NCBIfam" id="TIGR04088">
    <property type="entry name" value="cognate_SipW"/>
    <property type="match status" value="1"/>
</dbReference>
<gene>
    <name evidence="2" type="ORF">SAMN04489725_102231</name>
</gene>
<evidence type="ECO:0000313" key="2">
    <source>
        <dbReference type="EMBL" id="SDW16245.1"/>
    </source>
</evidence>
<dbReference type="Pfam" id="PF12389">
    <property type="entry name" value="Peptidase_M73"/>
    <property type="match status" value="1"/>
</dbReference>
<name>A0A1H2RAD5_9BACL</name>
<dbReference type="EMBL" id="FNOJ01000002">
    <property type="protein sequence ID" value="SDW16245.1"/>
    <property type="molecule type" value="Genomic_DNA"/>
</dbReference>
<feature type="chain" id="PRO_5010238159" evidence="1">
    <location>
        <begin position="34"/>
        <end position="213"/>
    </location>
</feature>
<keyword evidence="1" id="KW-0732">Signal</keyword>
<dbReference type="Proteomes" id="UP000182589">
    <property type="component" value="Unassembled WGS sequence"/>
</dbReference>
<dbReference type="InterPro" id="IPR022121">
    <property type="entry name" value="Peptidase_M73_camelysin"/>
</dbReference>
<keyword evidence="3" id="KW-1185">Reference proteome</keyword>
<dbReference type="STRING" id="89784.SAMN04489725_102231"/>
<reference evidence="3" key="1">
    <citation type="submission" date="2016-10" db="EMBL/GenBank/DDBJ databases">
        <authorList>
            <person name="Varghese N."/>
        </authorList>
    </citation>
    <scope>NUCLEOTIDE SEQUENCE [LARGE SCALE GENOMIC DNA]</scope>
    <source>
        <strain evidence="3">DSM 12489</strain>
    </source>
</reference>
<evidence type="ECO:0000256" key="1">
    <source>
        <dbReference type="SAM" id="SignalP"/>
    </source>
</evidence>
<protein>
    <submittedName>
        <fullName evidence="2">SipW-cognate class signal peptide</fullName>
    </submittedName>
</protein>
<organism evidence="2 3">
    <name type="scientific">Alicyclobacillus hesperidum</name>
    <dbReference type="NCBI Taxonomy" id="89784"/>
    <lineage>
        <taxon>Bacteria</taxon>
        <taxon>Bacillati</taxon>
        <taxon>Bacillota</taxon>
        <taxon>Bacilli</taxon>
        <taxon>Bacillales</taxon>
        <taxon>Alicyclobacillaceae</taxon>
        <taxon>Alicyclobacillus</taxon>
    </lineage>
</organism>
<dbReference type="AlphaFoldDB" id="A0A1H2RAD5"/>
<evidence type="ECO:0000313" key="3">
    <source>
        <dbReference type="Proteomes" id="UP000182589"/>
    </source>
</evidence>